<evidence type="ECO:0000256" key="4">
    <source>
        <dbReference type="ARBA" id="ARBA00023136"/>
    </source>
</evidence>
<dbReference type="Proteomes" id="UP000281738">
    <property type="component" value="Unassembled WGS sequence"/>
</dbReference>
<keyword evidence="3 5" id="KW-1133">Transmembrane helix</keyword>
<dbReference type="InterPro" id="IPR047680">
    <property type="entry name" value="MarP-like"/>
</dbReference>
<protein>
    <submittedName>
        <fullName evidence="6">Colicin V production protein</fullName>
    </submittedName>
</protein>
<gene>
    <name evidence="6" type="ORF">EDD33_0128</name>
</gene>
<comment type="caution">
    <text evidence="6">The sequence shown here is derived from an EMBL/GenBank/DDBJ whole genome shotgun (WGS) entry which is preliminary data.</text>
</comment>
<dbReference type="InterPro" id="IPR043504">
    <property type="entry name" value="Peptidase_S1_PA_chymotrypsin"/>
</dbReference>
<evidence type="ECO:0000313" key="6">
    <source>
        <dbReference type="EMBL" id="ROR89308.1"/>
    </source>
</evidence>
<evidence type="ECO:0000256" key="3">
    <source>
        <dbReference type="ARBA" id="ARBA00022989"/>
    </source>
</evidence>
<dbReference type="Gene3D" id="2.40.10.10">
    <property type="entry name" value="Trypsin-like serine proteases"/>
    <property type="match status" value="2"/>
</dbReference>
<comment type="subcellular location">
    <subcellularLocation>
        <location evidence="1">Membrane</location>
        <topology evidence="1">Multi-pass membrane protein</topology>
    </subcellularLocation>
</comment>
<keyword evidence="4 5" id="KW-0472">Membrane</keyword>
<organism evidence="6 7">
    <name type="scientific">Nocardioides aurantiacus</name>
    <dbReference type="NCBI Taxonomy" id="86796"/>
    <lineage>
        <taxon>Bacteria</taxon>
        <taxon>Bacillati</taxon>
        <taxon>Actinomycetota</taxon>
        <taxon>Actinomycetes</taxon>
        <taxon>Propionibacteriales</taxon>
        <taxon>Nocardioidaceae</taxon>
        <taxon>Nocardioides</taxon>
    </lineage>
</organism>
<accession>A0A3N2CPE0</accession>
<dbReference type="GO" id="GO:0004252">
    <property type="term" value="F:serine-type endopeptidase activity"/>
    <property type="evidence" value="ECO:0007669"/>
    <property type="project" value="InterPro"/>
</dbReference>
<dbReference type="PANTHER" id="PTHR43019">
    <property type="entry name" value="SERINE ENDOPROTEASE DEGS"/>
    <property type="match status" value="1"/>
</dbReference>
<dbReference type="SUPFAM" id="SSF50494">
    <property type="entry name" value="Trypsin-like serine proteases"/>
    <property type="match status" value="1"/>
</dbReference>
<sequence>MNLLDWCLVALVLAYALSGYWQGFVTGAFATAGLVLGGFAGILLAPQLLGDAAPSLWVSLGALFVVLVLASIGQAIFQWVGSRIRDRITWQPVRAVDALGGSVLSVVAVLIVAWMLGVAISGSRLPGIGPQVRESKVLVTVNDAMPVQAQQVLRSFDSVVGNSFFPRYLEPFAPERIVEVAPARPRVLRDPDVREAGRSVYKVRSSNRCGSGVEGSGFLYAPERLMTNAHVVAGVTEPQVVTDSGETLDATVVHYDPDIDVAVLAVPGLDGPTLRFDLQGDERQQGAVLGYPQDGPYDARAVRIRADQRLRSPDIYGNGTVVREVYSLRGLVRPGNSGGPFVSTDGRVLGVVFAASVSDADTGYALTARQVGRAAAVGIDATARVSSGNCT</sequence>
<dbReference type="InterPro" id="IPR009003">
    <property type="entry name" value="Peptidase_S1_PA"/>
</dbReference>
<dbReference type="GO" id="GO:0016020">
    <property type="term" value="C:membrane"/>
    <property type="evidence" value="ECO:0007669"/>
    <property type="project" value="UniProtKB-SubCell"/>
</dbReference>
<dbReference type="InterPro" id="IPR003825">
    <property type="entry name" value="Colicin-V_CvpA"/>
</dbReference>
<evidence type="ECO:0000313" key="7">
    <source>
        <dbReference type="Proteomes" id="UP000281738"/>
    </source>
</evidence>
<reference evidence="6 7" key="1">
    <citation type="submission" date="2018-11" db="EMBL/GenBank/DDBJ databases">
        <title>Sequencing the genomes of 1000 actinobacteria strains.</title>
        <authorList>
            <person name="Klenk H.-P."/>
        </authorList>
    </citation>
    <scope>NUCLEOTIDE SEQUENCE [LARGE SCALE GENOMIC DNA]</scope>
    <source>
        <strain evidence="6 7">DSM 12652</strain>
    </source>
</reference>
<evidence type="ECO:0000256" key="2">
    <source>
        <dbReference type="ARBA" id="ARBA00022692"/>
    </source>
</evidence>
<feature type="transmembrane region" description="Helical" evidence="5">
    <location>
        <begin position="99"/>
        <end position="120"/>
    </location>
</feature>
<feature type="transmembrane region" description="Helical" evidence="5">
    <location>
        <begin position="56"/>
        <end position="79"/>
    </location>
</feature>
<dbReference type="GO" id="GO:0006508">
    <property type="term" value="P:proteolysis"/>
    <property type="evidence" value="ECO:0007669"/>
    <property type="project" value="InterPro"/>
</dbReference>
<dbReference type="PRINTS" id="PR00834">
    <property type="entry name" value="PROTEASES2C"/>
</dbReference>
<dbReference type="NCBIfam" id="NF033740">
    <property type="entry name" value="MarP_fam_protase"/>
    <property type="match status" value="1"/>
</dbReference>
<feature type="transmembrane region" description="Helical" evidence="5">
    <location>
        <begin position="28"/>
        <end position="49"/>
    </location>
</feature>
<dbReference type="Pfam" id="PF13365">
    <property type="entry name" value="Trypsin_2"/>
    <property type="match status" value="1"/>
</dbReference>
<proteinExistence type="predicted"/>
<evidence type="ECO:0000256" key="1">
    <source>
        <dbReference type="ARBA" id="ARBA00004141"/>
    </source>
</evidence>
<evidence type="ECO:0000256" key="5">
    <source>
        <dbReference type="SAM" id="Phobius"/>
    </source>
</evidence>
<keyword evidence="7" id="KW-1185">Reference proteome</keyword>
<dbReference type="EMBL" id="RKHO01000001">
    <property type="protein sequence ID" value="ROR89308.1"/>
    <property type="molecule type" value="Genomic_DNA"/>
</dbReference>
<dbReference type="AlphaFoldDB" id="A0A3N2CPE0"/>
<dbReference type="OrthoDB" id="9766361at2"/>
<dbReference type="PANTHER" id="PTHR43019:SF23">
    <property type="entry name" value="PROTEASE DO-LIKE 5, CHLOROPLASTIC"/>
    <property type="match status" value="1"/>
</dbReference>
<keyword evidence="2 5" id="KW-0812">Transmembrane</keyword>
<dbReference type="GO" id="GO:0009403">
    <property type="term" value="P:toxin biosynthetic process"/>
    <property type="evidence" value="ECO:0007669"/>
    <property type="project" value="InterPro"/>
</dbReference>
<dbReference type="Pfam" id="PF02674">
    <property type="entry name" value="Colicin_V"/>
    <property type="match status" value="1"/>
</dbReference>
<dbReference type="InterPro" id="IPR001940">
    <property type="entry name" value="Peptidase_S1C"/>
</dbReference>
<name>A0A3N2CPE0_9ACTN</name>
<dbReference type="RefSeq" id="WP_123388692.1">
    <property type="nucleotide sequence ID" value="NZ_RKHO01000001.1"/>
</dbReference>